<dbReference type="EMBL" id="ML170178">
    <property type="protein sequence ID" value="TDL21859.1"/>
    <property type="molecule type" value="Genomic_DNA"/>
</dbReference>
<sequence length="285" mass="31431">MSHTWNMLGTSHHITTLDPTTKTWEQRATIPPEASHPGILREPAGDMWLFGSLILQIFGDRGEERYPYPPSDCQFCKIVNAIKREHNLIKPLDMKIPDSVWKFVLDKCLVREPSKRISAAEAKPYIKQFMEEAAELEERQTLTARTAAKDVEDAGGSTECPKTGIVDSAVVTLHAPAEKAVSEERQTPTAGTVAKDVEDKGPPTKRPEASVGESTILAPLVPVENAGSEESQTLTARTLAKDVEDAGRSTECSQTITGNSAVVIPGAKSSQKTWRRRLRRCIWRC</sequence>
<name>A0A4Y7Q4K9_9AGAM</name>
<dbReference type="VEuPathDB" id="FungiDB:BD410DRAFT_282120"/>
<keyword evidence="3" id="KW-1185">Reference proteome</keyword>
<dbReference type="InterPro" id="IPR011009">
    <property type="entry name" value="Kinase-like_dom_sf"/>
</dbReference>
<dbReference type="Gene3D" id="1.10.510.10">
    <property type="entry name" value="Transferase(Phosphotransferase) domain 1"/>
    <property type="match status" value="1"/>
</dbReference>
<dbReference type="Proteomes" id="UP000294933">
    <property type="component" value="Unassembled WGS sequence"/>
</dbReference>
<evidence type="ECO:0000256" key="1">
    <source>
        <dbReference type="SAM" id="MobiDB-lite"/>
    </source>
</evidence>
<evidence type="ECO:0008006" key="4">
    <source>
        <dbReference type="Google" id="ProtNLM"/>
    </source>
</evidence>
<proteinExistence type="predicted"/>
<protein>
    <recommendedName>
        <fullName evidence="4">Protein kinase domain-containing protein</fullName>
    </recommendedName>
</protein>
<evidence type="ECO:0000313" key="2">
    <source>
        <dbReference type="EMBL" id="TDL21859.1"/>
    </source>
</evidence>
<dbReference type="SUPFAM" id="SSF56112">
    <property type="entry name" value="Protein kinase-like (PK-like)"/>
    <property type="match status" value="1"/>
</dbReference>
<feature type="compositionally biased region" description="Basic and acidic residues" evidence="1">
    <location>
        <begin position="195"/>
        <end position="208"/>
    </location>
</feature>
<evidence type="ECO:0000313" key="3">
    <source>
        <dbReference type="Proteomes" id="UP000294933"/>
    </source>
</evidence>
<organism evidence="2 3">
    <name type="scientific">Rickenella mellea</name>
    <dbReference type="NCBI Taxonomy" id="50990"/>
    <lineage>
        <taxon>Eukaryota</taxon>
        <taxon>Fungi</taxon>
        <taxon>Dikarya</taxon>
        <taxon>Basidiomycota</taxon>
        <taxon>Agaricomycotina</taxon>
        <taxon>Agaricomycetes</taxon>
        <taxon>Hymenochaetales</taxon>
        <taxon>Rickenellaceae</taxon>
        <taxon>Rickenella</taxon>
    </lineage>
</organism>
<reference evidence="2 3" key="1">
    <citation type="submission" date="2018-06" db="EMBL/GenBank/DDBJ databases">
        <title>A transcriptomic atlas of mushroom development highlights an independent origin of complex multicellularity.</title>
        <authorList>
            <consortium name="DOE Joint Genome Institute"/>
            <person name="Krizsan K."/>
            <person name="Almasi E."/>
            <person name="Merenyi Z."/>
            <person name="Sahu N."/>
            <person name="Viragh M."/>
            <person name="Koszo T."/>
            <person name="Mondo S."/>
            <person name="Kiss B."/>
            <person name="Balint B."/>
            <person name="Kues U."/>
            <person name="Barry K."/>
            <person name="Hegedus J.C."/>
            <person name="Henrissat B."/>
            <person name="Johnson J."/>
            <person name="Lipzen A."/>
            <person name="Ohm R."/>
            <person name="Nagy I."/>
            <person name="Pangilinan J."/>
            <person name="Yan J."/>
            <person name="Xiong Y."/>
            <person name="Grigoriev I.V."/>
            <person name="Hibbett D.S."/>
            <person name="Nagy L.G."/>
        </authorList>
    </citation>
    <scope>NUCLEOTIDE SEQUENCE [LARGE SCALE GENOMIC DNA]</scope>
    <source>
        <strain evidence="2 3">SZMC22713</strain>
    </source>
</reference>
<accession>A0A4Y7Q4K9</accession>
<feature type="region of interest" description="Disordered" evidence="1">
    <location>
        <begin position="178"/>
        <end position="210"/>
    </location>
</feature>
<gene>
    <name evidence="2" type="ORF">BD410DRAFT_282120</name>
</gene>
<dbReference type="AlphaFoldDB" id="A0A4Y7Q4K9"/>